<dbReference type="SUPFAM" id="SSF51735">
    <property type="entry name" value="NAD(P)-binding Rossmann-fold domains"/>
    <property type="match status" value="1"/>
</dbReference>
<name>A0A1E8F0P8_9CLOT</name>
<dbReference type="Gene3D" id="3.40.50.720">
    <property type="entry name" value="NAD(P)-binding Rossmann-like Domain"/>
    <property type="match status" value="1"/>
</dbReference>
<proteinExistence type="inferred from homology"/>
<dbReference type="EC" id="1.1.1.100" evidence="4"/>
<evidence type="ECO:0000313" key="5">
    <source>
        <dbReference type="Proteomes" id="UP000175744"/>
    </source>
</evidence>
<dbReference type="GO" id="GO:0004316">
    <property type="term" value="F:3-oxoacyl-[acyl-carrier-protein] reductase (NADPH) activity"/>
    <property type="evidence" value="ECO:0007669"/>
    <property type="project" value="UniProtKB-EC"/>
</dbReference>
<evidence type="ECO:0000256" key="3">
    <source>
        <dbReference type="ARBA" id="ARBA00023221"/>
    </source>
</evidence>
<dbReference type="InterPro" id="IPR020904">
    <property type="entry name" value="Sc_DH/Rdtase_CS"/>
</dbReference>
<accession>A0A1E8F0P8</accession>
<dbReference type="InterPro" id="IPR002347">
    <property type="entry name" value="SDR_fam"/>
</dbReference>
<evidence type="ECO:0000313" key="4">
    <source>
        <dbReference type="EMBL" id="OFI07023.1"/>
    </source>
</evidence>
<dbReference type="InterPro" id="IPR050259">
    <property type="entry name" value="SDR"/>
</dbReference>
<reference evidence="4 5" key="1">
    <citation type="submission" date="2016-06" db="EMBL/GenBank/DDBJ databases">
        <title>Genome sequence of Clostridium acetireducens DSM 10703.</title>
        <authorList>
            <person name="Poehlein A."/>
            <person name="Fluechter S."/>
            <person name="Duerre P."/>
            <person name="Daniel R."/>
        </authorList>
    </citation>
    <scope>NUCLEOTIDE SEQUENCE [LARGE SCALE GENOMIC DNA]</scope>
    <source>
        <strain evidence="4 5">DSM 10703</strain>
    </source>
</reference>
<dbReference type="PRINTS" id="PR00080">
    <property type="entry name" value="SDRFAMILY"/>
</dbReference>
<comment type="caution">
    <text evidence="4">The sequence shown here is derived from an EMBL/GenBank/DDBJ whole genome shotgun (WGS) entry which is preliminary data.</text>
</comment>
<dbReference type="PATRIC" id="fig|1121290.3.peg.621"/>
<dbReference type="NCBIfam" id="NF005559">
    <property type="entry name" value="PRK07231.1"/>
    <property type="match status" value="1"/>
</dbReference>
<dbReference type="AlphaFoldDB" id="A0A1E8F0P8"/>
<evidence type="ECO:0000256" key="2">
    <source>
        <dbReference type="ARBA" id="ARBA00023002"/>
    </source>
</evidence>
<dbReference type="PANTHER" id="PTHR42879:SF2">
    <property type="entry name" value="3-OXOACYL-[ACYL-CARRIER-PROTEIN] REDUCTASE FABG"/>
    <property type="match status" value="1"/>
</dbReference>
<dbReference type="NCBIfam" id="NF009466">
    <property type="entry name" value="PRK12826.1-2"/>
    <property type="match status" value="1"/>
</dbReference>
<gene>
    <name evidence="4" type="primary">fabG_1</name>
    <name evidence="4" type="ORF">CLOACE_06090</name>
</gene>
<dbReference type="Pfam" id="PF13561">
    <property type="entry name" value="adh_short_C2"/>
    <property type="match status" value="1"/>
</dbReference>
<dbReference type="Proteomes" id="UP000175744">
    <property type="component" value="Unassembled WGS sequence"/>
</dbReference>
<protein>
    <submittedName>
        <fullName evidence="4">3-oxoacyl-[acyl-carrier-protein] reductase FabG</fullName>
        <ecNumber evidence="4">1.1.1.100</ecNumber>
    </submittedName>
</protein>
<dbReference type="PRINTS" id="PR00081">
    <property type="entry name" value="GDHRDH"/>
</dbReference>
<dbReference type="OrthoDB" id="9803333at2"/>
<keyword evidence="5" id="KW-1185">Reference proteome</keyword>
<dbReference type="PANTHER" id="PTHR42879">
    <property type="entry name" value="3-OXOACYL-(ACYL-CARRIER-PROTEIN) REDUCTASE"/>
    <property type="match status" value="1"/>
</dbReference>
<dbReference type="STRING" id="1121290.CLAOCE_06090"/>
<dbReference type="InterPro" id="IPR036291">
    <property type="entry name" value="NAD(P)-bd_dom_sf"/>
</dbReference>
<evidence type="ECO:0000256" key="1">
    <source>
        <dbReference type="ARBA" id="ARBA00006484"/>
    </source>
</evidence>
<dbReference type="NCBIfam" id="NF047420">
    <property type="entry name" value="EF_P_mod_YmfI"/>
    <property type="match status" value="1"/>
</dbReference>
<dbReference type="RefSeq" id="WP_070109571.1">
    <property type="nucleotide sequence ID" value="NZ_LZFO01000006.1"/>
</dbReference>
<dbReference type="PROSITE" id="PS00061">
    <property type="entry name" value="ADH_SHORT"/>
    <property type="match status" value="1"/>
</dbReference>
<keyword evidence="3" id="KW-0443">Lipid metabolism</keyword>
<dbReference type="FunFam" id="3.40.50.720:FF:000173">
    <property type="entry name" value="3-oxoacyl-[acyl-carrier protein] reductase"/>
    <property type="match status" value="1"/>
</dbReference>
<keyword evidence="2 4" id="KW-0560">Oxidoreductase</keyword>
<keyword evidence="3" id="KW-0753">Steroid metabolism</keyword>
<dbReference type="GO" id="GO:0008202">
    <property type="term" value="P:steroid metabolic process"/>
    <property type="evidence" value="ECO:0007669"/>
    <property type="project" value="UniProtKB-KW"/>
</dbReference>
<dbReference type="GO" id="GO:0032787">
    <property type="term" value="P:monocarboxylic acid metabolic process"/>
    <property type="evidence" value="ECO:0007669"/>
    <property type="project" value="UniProtKB-ARBA"/>
</dbReference>
<sequence>MSLSGKVAIITGASRGIGQAIAIEMAKEGANVIINYRKDEEGAKKTEKIIKENGGRGRIYKSNVAYYNEAKDMIEYVIKEFGKIDILVNNAGVSKVGLFIDMTEEDWDSIININLKGAFNCCHNVVKYMIYEKKGCIINISSMWGQVGASCEVIYSASKGGINSFTKALAKELGPSNIRVNAIAPGVIDTDMNKWLSKEEKKDLIEDIPLMKFGQPKDIGKLSAFLCSDKAKYITGQVINVDGGIL</sequence>
<comment type="similarity">
    <text evidence="1">Belongs to the short-chain dehydrogenases/reductases (SDR) family.</text>
</comment>
<dbReference type="EMBL" id="LZFO01000006">
    <property type="protein sequence ID" value="OFI07023.1"/>
    <property type="molecule type" value="Genomic_DNA"/>
</dbReference>
<organism evidence="4 5">
    <name type="scientific">Clostridium acetireducens DSM 10703</name>
    <dbReference type="NCBI Taxonomy" id="1121290"/>
    <lineage>
        <taxon>Bacteria</taxon>
        <taxon>Bacillati</taxon>
        <taxon>Bacillota</taxon>
        <taxon>Clostridia</taxon>
        <taxon>Eubacteriales</taxon>
        <taxon>Clostridiaceae</taxon>
        <taxon>Clostridium</taxon>
    </lineage>
</organism>